<dbReference type="SUPFAM" id="SSF55103">
    <property type="entry name" value="FAD-linked oxidases, C-terminal domain"/>
    <property type="match status" value="1"/>
</dbReference>
<dbReference type="PANTHER" id="PTHR11748">
    <property type="entry name" value="D-LACTATE DEHYDROGENASE"/>
    <property type="match status" value="1"/>
</dbReference>
<dbReference type="Gene3D" id="3.30.43.10">
    <property type="entry name" value="Uridine Diphospho-n-acetylenolpyruvylglucosamine Reductase, domain 2"/>
    <property type="match status" value="1"/>
</dbReference>
<dbReference type="InterPro" id="IPR016166">
    <property type="entry name" value="FAD-bd_PCMH"/>
</dbReference>
<dbReference type="InterPro" id="IPR036318">
    <property type="entry name" value="FAD-bd_PCMH-like_sf"/>
</dbReference>
<dbReference type="InterPro" id="IPR006094">
    <property type="entry name" value="Oxid_FAD_bind_N"/>
</dbReference>
<organism evidence="5 6">
    <name type="scientific">Comamonas endophytica</name>
    <dbReference type="NCBI Taxonomy" id="2949090"/>
    <lineage>
        <taxon>Bacteria</taxon>
        <taxon>Pseudomonadati</taxon>
        <taxon>Pseudomonadota</taxon>
        <taxon>Betaproteobacteria</taxon>
        <taxon>Burkholderiales</taxon>
        <taxon>Comamonadaceae</taxon>
        <taxon>Comamonas</taxon>
    </lineage>
</organism>
<dbReference type="SUPFAM" id="SSF56176">
    <property type="entry name" value="FAD-binding/transporter-associated domain-like"/>
    <property type="match status" value="1"/>
</dbReference>
<evidence type="ECO:0000256" key="1">
    <source>
        <dbReference type="ARBA" id="ARBA00008000"/>
    </source>
</evidence>
<protein>
    <submittedName>
        <fullName evidence="5">FAD-binding protein</fullName>
    </submittedName>
</protein>
<dbReference type="Pfam" id="PF01565">
    <property type="entry name" value="FAD_binding_4"/>
    <property type="match status" value="1"/>
</dbReference>
<dbReference type="InterPro" id="IPR016164">
    <property type="entry name" value="FAD-linked_Oxase-like_C"/>
</dbReference>
<comment type="similarity">
    <text evidence="1">Belongs to the FAD-binding oxidoreductase/transferase type 4 family.</text>
</comment>
<evidence type="ECO:0000256" key="2">
    <source>
        <dbReference type="ARBA" id="ARBA00022630"/>
    </source>
</evidence>
<dbReference type="PROSITE" id="PS51387">
    <property type="entry name" value="FAD_PCMH"/>
    <property type="match status" value="1"/>
</dbReference>
<dbReference type="Gene3D" id="3.40.462.10">
    <property type="entry name" value="FAD-linked oxidases, C-terminal domain"/>
    <property type="match status" value="1"/>
</dbReference>
<evidence type="ECO:0000313" key="6">
    <source>
        <dbReference type="Proteomes" id="UP001162800"/>
    </source>
</evidence>
<dbReference type="InterPro" id="IPR016169">
    <property type="entry name" value="FAD-bd_PCMH_sub2"/>
</dbReference>
<keyword evidence="3" id="KW-0274">FAD</keyword>
<dbReference type="PANTHER" id="PTHR11748:SF111">
    <property type="entry name" value="D-LACTATE DEHYDROGENASE, MITOCHONDRIAL-RELATED"/>
    <property type="match status" value="1"/>
</dbReference>
<evidence type="ECO:0000256" key="3">
    <source>
        <dbReference type="ARBA" id="ARBA00022827"/>
    </source>
</evidence>
<dbReference type="InterPro" id="IPR016167">
    <property type="entry name" value="FAD-bd_PCMH_sub1"/>
</dbReference>
<dbReference type="Gene3D" id="3.30.465.10">
    <property type="match status" value="1"/>
</dbReference>
<dbReference type="InterPro" id="IPR016170">
    <property type="entry name" value="Cytok_DH_C_sf"/>
</dbReference>
<accession>A0ABY6G8M6</accession>
<keyword evidence="2" id="KW-0285">Flavoprotein</keyword>
<proteinExistence type="inferred from homology"/>
<reference evidence="5" key="1">
    <citation type="submission" date="2022-09" db="EMBL/GenBank/DDBJ databases">
        <title>The complete genome of Acidovorax sp. 5MLIR.</title>
        <authorList>
            <person name="Liu L."/>
            <person name="Yue J."/>
            <person name="Yang F."/>
            <person name="Yuan J."/>
            <person name="Li L."/>
        </authorList>
    </citation>
    <scope>NUCLEOTIDE SEQUENCE</scope>
    <source>
        <strain evidence="5">5MLIR</strain>
    </source>
</reference>
<sequence length="523" mass="56011">MSLQLYQLFRHRFIPGAAALQHYGADTGGAQRALYGAVRISQPQEVAALIGLARCHGLALWPICGGRNFGYGTALPVRDGALIVDLSGLKGMQFHAESHTVTVEAGVTQGDLQHFLASNRLPYLVPTTGAGPHGSLIGNALDGGYGMTPVPDHFDGLSHFQGYWGNGSPMSDPLAELASPDMARRWPAGIGMNPRSLLRQGNLGIVTAATLQLAPRQPHARLIAIRWDSEQAFEKGMETLAGLQEVIPAMTSVYSVNKERLQATNGQLALRDPSMQCAARHEAQPARQEFISMATIFGPRHATAGACKDIRRQLEGARLLCLSRGQLALLGRLCGMLPAGLLSRSERLARLHRNARSLASALALLDGTPSHEFLKLAYAARQPAPQVHAGSDPAKDGQGILWFAPLIPLTPSGVRGGMALIRGILVRHGFDALLALTIRNPRAGIATIPLIFPKTQENARRAHACYQELVTACTQAGMPPYRLNIESMATLAGLRVAGEHPRLHACLKAALDPDDIIAPGRYG</sequence>
<name>A0ABY6G8M6_9BURK</name>
<evidence type="ECO:0000259" key="4">
    <source>
        <dbReference type="PROSITE" id="PS51387"/>
    </source>
</evidence>
<gene>
    <name evidence="5" type="ORF">M9799_15260</name>
</gene>
<feature type="domain" description="FAD-binding PCMH-type" evidence="4">
    <location>
        <begin position="27"/>
        <end position="216"/>
    </location>
</feature>
<keyword evidence="6" id="KW-1185">Reference proteome</keyword>
<evidence type="ECO:0000313" key="5">
    <source>
        <dbReference type="EMBL" id="UYG51401.1"/>
    </source>
</evidence>
<dbReference type="EMBL" id="CP106881">
    <property type="protein sequence ID" value="UYG51401.1"/>
    <property type="molecule type" value="Genomic_DNA"/>
</dbReference>
<dbReference type="Proteomes" id="UP001162800">
    <property type="component" value="Chromosome"/>
</dbReference>
<dbReference type="RefSeq" id="WP_231044727.1">
    <property type="nucleotide sequence ID" value="NZ_CP106881.1"/>
</dbReference>